<keyword evidence="4" id="KW-1185">Reference proteome</keyword>
<organism evidence="3 4">
    <name type="scientific">Erwinia typographi</name>
    <dbReference type="NCBI Taxonomy" id="371042"/>
    <lineage>
        <taxon>Bacteria</taxon>
        <taxon>Pseudomonadati</taxon>
        <taxon>Pseudomonadota</taxon>
        <taxon>Gammaproteobacteria</taxon>
        <taxon>Enterobacterales</taxon>
        <taxon>Erwiniaceae</taxon>
        <taxon>Erwinia</taxon>
    </lineage>
</organism>
<dbReference type="EMBL" id="JRUQ01000037">
    <property type="protein sequence ID" value="KGT93303.1"/>
    <property type="molecule type" value="Genomic_DNA"/>
</dbReference>
<evidence type="ECO:0000256" key="1">
    <source>
        <dbReference type="ARBA" id="ARBA00007689"/>
    </source>
</evidence>
<dbReference type="SUPFAM" id="SSF54909">
    <property type="entry name" value="Dimeric alpha+beta barrel"/>
    <property type="match status" value="1"/>
</dbReference>
<dbReference type="PANTHER" id="PTHR37828:SF1">
    <property type="entry name" value="YCII-RELATED DOMAIN-CONTAINING PROTEIN"/>
    <property type="match status" value="1"/>
</dbReference>
<protein>
    <recommendedName>
        <fullName evidence="2">YCII-related domain-containing protein</fullName>
    </recommendedName>
</protein>
<dbReference type="RefSeq" id="WP_034892541.1">
    <property type="nucleotide sequence ID" value="NZ_JRUQ01000037.1"/>
</dbReference>
<name>A0A0A4A5Z5_9GAMM</name>
<reference evidence="3 4" key="1">
    <citation type="submission" date="2014-10" db="EMBL/GenBank/DDBJ databases">
        <title>Genome sequence of Erwinia typographi M043b.</title>
        <authorList>
            <person name="Chan K.-G."/>
            <person name="Tan W.-S."/>
        </authorList>
    </citation>
    <scope>NUCLEOTIDE SEQUENCE [LARGE SCALE GENOMIC DNA]</scope>
    <source>
        <strain evidence="3 4">M043b</strain>
    </source>
</reference>
<dbReference type="eggNOG" id="COG2350">
    <property type="taxonomic scope" value="Bacteria"/>
</dbReference>
<dbReference type="Proteomes" id="UP000030351">
    <property type="component" value="Unassembled WGS sequence"/>
</dbReference>
<comment type="caution">
    <text evidence="3">The sequence shown here is derived from an EMBL/GenBank/DDBJ whole genome shotgun (WGS) entry which is preliminary data.</text>
</comment>
<dbReference type="STRING" id="371042.NG99_11580"/>
<dbReference type="InterPro" id="IPR005545">
    <property type="entry name" value="YCII"/>
</dbReference>
<dbReference type="AlphaFoldDB" id="A0A0A4A5Z5"/>
<evidence type="ECO:0000313" key="3">
    <source>
        <dbReference type="EMBL" id="KGT93303.1"/>
    </source>
</evidence>
<accession>A0A0A4A5Z5</accession>
<dbReference type="Pfam" id="PF03795">
    <property type="entry name" value="YCII"/>
    <property type="match status" value="1"/>
</dbReference>
<sequence length="94" mass="10366">MYIVSLTYTRPMDEVDAVLDAHLAWLDKYFAAGVFIAAGRKDPRTGGVIIANDIDRERLNTVLLEDAFQAVADYEVTRVNVTRAADEFSALVGS</sequence>
<gene>
    <name evidence="3" type="ORF">NG99_11580</name>
</gene>
<evidence type="ECO:0000313" key="4">
    <source>
        <dbReference type="Proteomes" id="UP000030351"/>
    </source>
</evidence>
<dbReference type="InterPro" id="IPR011008">
    <property type="entry name" value="Dimeric_a/b-barrel"/>
</dbReference>
<dbReference type="OrthoDB" id="9814407at2"/>
<dbReference type="PANTHER" id="PTHR37828">
    <property type="entry name" value="GSR2449 PROTEIN"/>
    <property type="match status" value="1"/>
</dbReference>
<comment type="similarity">
    <text evidence="1">Belongs to the YciI family.</text>
</comment>
<feature type="domain" description="YCII-related" evidence="2">
    <location>
        <begin position="1"/>
        <end position="78"/>
    </location>
</feature>
<proteinExistence type="inferred from homology"/>
<evidence type="ECO:0000259" key="2">
    <source>
        <dbReference type="Pfam" id="PF03795"/>
    </source>
</evidence>